<keyword evidence="6" id="KW-1133">Transmembrane helix</keyword>
<sequence length="134" mass="14921">MEGEDPDLENVLIAACEPMLQEFCSDYLDSGDEGEIMECLIENKDKMSNRKCAAGVTHFQLIEMKDYHFSSKFVRSCKDDIQAHCPEMKSKADVVKCLSLEIRNSVLGSKPSGTPISPKCQAQLTKENLAMVGR</sequence>
<dbReference type="PANTHER" id="PTHR11884:SF1">
    <property type="entry name" value="GOLGI APPARATUS PROTEIN 1"/>
    <property type="match status" value="1"/>
</dbReference>
<dbReference type="AlphaFoldDB" id="H2ZGF2"/>
<dbReference type="HOGENOM" id="CLU_1932396_0_0_1"/>
<proteinExistence type="predicted"/>
<evidence type="ECO:0000256" key="10">
    <source>
        <dbReference type="PROSITE-ProRule" id="PRU00622"/>
    </source>
</evidence>
<dbReference type="InterPro" id="IPR017873">
    <property type="entry name" value="Cys-rich_GLG1_repeat_euk"/>
</dbReference>
<evidence type="ECO:0000313" key="11">
    <source>
        <dbReference type="Ensembl" id="ENSCSAVP00000016668.1"/>
    </source>
</evidence>
<dbReference type="Pfam" id="PF00839">
    <property type="entry name" value="Cys_rich_FGFR"/>
    <property type="match status" value="2"/>
</dbReference>
<reference evidence="11" key="3">
    <citation type="submission" date="2025-09" db="UniProtKB">
        <authorList>
            <consortium name="Ensembl"/>
        </authorList>
    </citation>
    <scope>IDENTIFICATION</scope>
</reference>
<reference evidence="12" key="1">
    <citation type="submission" date="2003-08" db="EMBL/GenBank/DDBJ databases">
        <authorList>
            <person name="Birren B."/>
            <person name="Nusbaum C."/>
            <person name="Abebe A."/>
            <person name="Abouelleil A."/>
            <person name="Adekoya E."/>
            <person name="Ait-zahra M."/>
            <person name="Allen N."/>
            <person name="Allen T."/>
            <person name="An P."/>
            <person name="Anderson M."/>
            <person name="Anderson S."/>
            <person name="Arachchi H."/>
            <person name="Armbruster J."/>
            <person name="Bachantsang P."/>
            <person name="Baldwin J."/>
            <person name="Barry A."/>
            <person name="Bayul T."/>
            <person name="Blitshsteyn B."/>
            <person name="Bloom T."/>
            <person name="Blye J."/>
            <person name="Boguslavskiy L."/>
            <person name="Borowsky M."/>
            <person name="Boukhgalter B."/>
            <person name="Brunache A."/>
            <person name="Butler J."/>
            <person name="Calixte N."/>
            <person name="Calvo S."/>
            <person name="Camarata J."/>
            <person name="Campo K."/>
            <person name="Chang J."/>
            <person name="Cheshatsang Y."/>
            <person name="Citroen M."/>
            <person name="Collymore A."/>
            <person name="Considine T."/>
            <person name="Cook A."/>
            <person name="Cooke P."/>
            <person name="Corum B."/>
            <person name="Cuomo C."/>
            <person name="David R."/>
            <person name="Dawoe T."/>
            <person name="Degray S."/>
            <person name="Dodge S."/>
            <person name="Dooley K."/>
            <person name="Dorje P."/>
            <person name="Dorjee K."/>
            <person name="Dorris L."/>
            <person name="Duffey N."/>
            <person name="Dupes A."/>
            <person name="Elkins T."/>
            <person name="Engels R."/>
            <person name="Erickson J."/>
            <person name="Farina A."/>
            <person name="Faro S."/>
            <person name="Ferreira P."/>
            <person name="Fischer H."/>
            <person name="Fitzgerald M."/>
            <person name="Foley K."/>
            <person name="Gage D."/>
            <person name="Galagan J."/>
            <person name="Gearin G."/>
            <person name="Gnerre S."/>
            <person name="Gnirke A."/>
            <person name="Goyette A."/>
            <person name="Graham J."/>
            <person name="Grandbois E."/>
            <person name="Gyaltsen K."/>
            <person name="Hafez N."/>
            <person name="Hagopian D."/>
            <person name="Hagos B."/>
            <person name="Hall J."/>
            <person name="Hatcher B."/>
            <person name="Heller A."/>
            <person name="Higgins H."/>
            <person name="Honan T."/>
            <person name="Horn A."/>
            <person name="Houde N."/>
            <person name="Hughes L."/>
            <person name="Hulme W."/>
            <person name="Husby E."/>
            <person name="Iliev I."/>
            <person name="Jaffe D."/>
            <person name="Jones C."/>
            <person name="Kamal M."/>
            <person name="Kamat A."/>
            <person name="Kamvysselis M."/>
            <person name="Karlsson E."/>
            <person name="Kells C."/>
            <person name="Kieu A."/>
            <person name="Kisner P."/>
            <person name="Kodira C."/>
            <person name="Kulbokas E."/>
            <person name="Labutti K."/>
            <person name="Lama D."/>
            <person name="Landers T."/>
            <person name="Leger J."/>
            <person name="Levine S."/>
            <person name="Lewis D."/>
            <person name="Lewis T."/>
            <person name="Lindblad-toh K."/>
            <person name="Liu X."/>
            <person name="Lokyitsang T."/>
            <person name="Lokyitsang Y."/>
            <person name="Lucien O."/>
            <person name="Lui A."/>
            <person name="Ma L.J."/>
            <person name="Mabbitt R."/>
            <person name="Macdonald J."/>
            <person name="Maclean C."/>
            <person name="Major J."/>
            <person name="Manning J."/>
            <person name="Marabella R."/>
            <person name="Maru K."/>
            <person name="Matthews C."/>
            <person name="Mauceli E."/>
            <person name="Mccarthy M."/>
            <person name="Mcdonough S."/>
            <person name="Mcghee T."/>
            <person name="Meldrim J."/>
            <person name="Meneus L."/>
            <person name="Mesirov J."/>
            <person name="Mihalev A."/>
            <person name="Mihova T."/>
            <person name="Mikkelsen T."/>
            <person name="Mlenga V."/>
            <person name="Moru K."/>
            <person name="Mozes J."/>
            <person name="Mulrain L."/>
            <person name="Munson G."/>
            <person name="Naylor J."/>
            <person name="Newes C."/>
            <person name="Nguyen C."/>
            <person name="Nguyen N."/>
            <person name="Nguyen T."/>
            <person name="Nicol R."/>
            <person name="Nielsen C."/>
            <person name="Nizzari M."/>
            <person name="Norbu C."/>
            <person name="Norbu N."/>
            <person name="O'donnell P."/>
            <person name="Okoawo O."/>
            <person name="O'leary S."/>
            <person name="Omotosho B."/>
            <person name="O'neill K."/>
            <person name="Osman S."/>
            <person name="Parker S."/>
            <person name="Perrin D."/>
            <person name="Phunkhang P."/>
            <person name="Piqani B."/>
            <person name="Purcell S."/>
            <person name="Rachupka T."/>
            <person name="Ramasamy U."/>
            <person name="Rameau R."/>
            <person name="Ray V."/>
            <person name="Raymond C."/>
            <person name="Retta R."/>
            <person name="Richardson S."/>
            <person name="Rise C."/>
            <person name="Rodriguez J."/>
            <person name="Rogers J."/>
            <person name="Rogov P."/>
            <person name="Rutman M."/>
            <person name="Schupbach R."/>
            <person name="Seaman C."/>
            <person name="Settipalli S."/>
            <person name="Sharpe T."/>
            <person name="Sheridan J."/>
            <person name="Sherpa N."/>
            <person name="Shi J."/>
            <person name="Smirnov S."/>
            <person name="Smith C."/>
            <person name="Sougnez C."/>
            <person name="Spencer B."/>
            <person name="Stalker J."/>
            <person name="Stange-thomann N."/>
            <person name="Stavropoulos S."/>
            <person name="Stetson K."/>
            <person name="Stone C."/>
            <person name="Stone S."/>
            <person name="Stubbs M."/>
            <person name="Talamas J."/>
            <person name="Tchuinga P."/>
            <person name="Tenzing P."/>
            <person name="Tesfaye S."/>
            <person name="Theodore J."/>
            <person name="Thoulutsang Y."/>
            <person name="Topham K."/>
            <person name="Towey S."/>
            <person name="Tsamla T."/>
            <person name="Tsomo N."/>
            <person name="Vallee D."/>
            <person name="Vassiliev H."/>
            <person name="Venkataraman V."/>
            <person name="Vinson J."/>
            <person name="Vo A."/>
            <person name="Wade C."/>
            <person name="Wang S."/>
            <person name="Wangchuk T."/>
            <person name="Wangdi T."/>
            <person name="Whittaker C."/>
            <person name="Wilkinson J."/>
            <person name="Wu Y."/>
            <person name="Wyman D."/>
            <person name="Yadav S."/>
            <person name="Yang S."/>
            <person name="Yang X."/>
            <person name="Yeager S."/>
            <person name="Yee E."/>
            <person name="Young G."/>
            <person name="Zainoun J."/>
            <person name="Zembeck L."/>
            <person name="Zimmer A."/>
            <person name="Zody M."/>
            <person name="Lander E."/>
        </authorList>
    </citation>
    <scope>NUCLEOTIDE SEQUENCE [LARGE SCALE GENOMIC DNA]</scope>
</reference>
<dbReference type="eggNOG" id="KOG3648">
    <property type="taxonomic scope" value="Eukaryota"/>
</dbReference>
<evidence type="ECO:0000256" key="2">
    <source>
        <dbReference type="ARBA" id="ARBA00018563"/>
    </source>
</evidence>
<dbReference type="Ensembl" id="ENSCSAVT00000016849.1">
    <property type="protein sequence ID" value="ENSCSAVP00000016668.1"/>
    <property type="gene ID" value="ENSCSAVG00000009794.1"/>
</dbReference>
<comment type="subcellular location">
    <subcellularLocation>
        <location evidence="9">Golgi outpost</location>
    </subcellularLocation>
    <subcellularLocation>
        <location evidence="1">Membrane</location>
        <topology evidence="1">Single-pass type I membrane protein</topology>
    </subcellularLocation>
</comment>
<evidence type="ECO:0000256" key="5">
    <source>
        <dbReference type="ARBA" id="ARBA00022737"/>
    </source>
</evidence>
<accession>H2ZGF2</accession>
<keyword evidence="12" id="KW-1185">Reference proteome</keyword>
<evidence type="ECO:0000256" key="4">
    <source>
        <dbReference type="ARBA" id="ARBA00022729"/>
    </source>
</evidence>
<dbReference type="GO" id="GO:0017134">
    <property type="term" value="F:fibroblast growth factor binding"/>
    <property type="evidence" value="ECO:0007669"/>
    <property type="project" value="TreeGrafter"/>
</dbReference>
<evidence type="ECO:0000256" key="3">
    <source>
        <dbReference type="ARBA" id="ARBA00022692"/>
    </source>
</evidence>
<dbReference type="PANTHER" id="PTHR11884">
    <property type="entry name" value="SELECTIN LIGAND RELATED"/>
    <property type="match status" value="1"/>
</dbReference>
<dbReference type="InterPro" id="IPR039728">
    <property type="entry name" value="GLG1"/>
</dbReference>
<dbReference type="GO" id="GO:0000139">
    <property type="term" value="C:Golgi membrane"/>
    <property type="evidence" value="ECO:0007669"/>
    <property type="project" value="InterPro"/>
</dbReference>
<name>H2ZGF2_CIOSA</name>
<evidence type="ECO:0000256" key="1">
    <source>
        <dbReference type="ARBA" id="ARBA00004479"/>
    </source>
</evidence>
<evidence type="ECO:0000256" key="8">
    <source>
        <dbReference type="ARBA" id="ARBA00023180"/>
    </source>
</evidence>
<dbReference type="PROSITE" id="PS51289">
    <property type="entry name" value="GLG1_C_RICH"/>
    <property type="match status" value="1"/>
</dbReference>
<protein>
    <recommendedName>
        <fullName evidence="2">Golgi apparatus protein 1</fullName>
    </recommendedName>
</protein>
<dbReference type="Proteomes" id="UP000007875">
    <property type="component" value="Unassembled WGS sequence"/>
</dbReference>
<dbReference type="GeneTree" id="ENSGT00390000011262"/>
<reference evidence="11" key="2">
    <citation type="submission" date="2025-08" db="UniProtKB">
        <authorList>
            <consortium name="Ensembl"/>
        </authorList>
    </citation>
    <scope>IDENTIFICATION</scope>
</reference>
<keyword evidence="7" id="KW-0472">Membrane</keyword>
<evidence type="ECO:0000313" key="12">
    <source>
        <dbReference type="Proteomes" id="UP000007875"/>
    </source>
</evidence>
<feature type="repeat" description="Cys-rich GLG1" evidence="10">
    <location>
        <begin position="47"/>
        <end position="106"/>
    </location>
</feature>
<organism evidence="11 12">
    <name type="scientific">Ciona savignyi</name>
    <name type="common">Pacific transparent sea squirt</name>
    <dbReference type="NCBI Taxonomy" id="51511"/>
    <lineage>
        <taxon>Eukaryota</taxon>
        <taxon>Metazoa</taxon>
        <taxon>Chordata</taxon>
        <taxon>Tunicata</taxon>
        <taxon>Ascidiacea</taxon>
        <taxon>Phlebobranchia</taxon>
        <taxon>Cionidae</taxon>
        <taxon>Ciona</taxon>
    </lineage>
</organism>
<keyword evidence="5" id="KW-0677">Repeat</keyword>
<dbReference type="InParanoid" id="H2ZGF2"/>
<keyword evidence="8" id="KW-0325">Glycoprotein</keyword>
<dbReference type="InterPro" id="IPR001893">
    <property type="entry name" value="Cys-rich_GLG1_repeat"/>
</dbReference>
<evidence type="ECO:0000256" key="7">
    <source>
        <dbReference type="ARBA" id="ARBA00023136"/>
    </source>
</evidence>
<evidence type="ECO:0000256" key="9">
    <source>
        <dbReference type="ARBA" id="ARBA00024182"/>
    </source>
</evidence>
<keyword evidence="3" id="KW-0812">Transmembrane</keyword>
<evidence type="ECO:0000256" key="6">
    <source>
        <dbReference type="ARBA" id="ARBA00022989"/>
    </source>
</evidence>
<keyword evidence="4" id="KW-0732">Signal</keyword>